<dbReference type="AlphaFoldDB" id="A0A833RF64"/>
<evidence type="ECO:0000313" key="1">
    <source>
        <dbReference type="EMBL" id="KAF3340164.1"/>
    </source>
</evidence>
<dbReference type="Proteomes" id="UP000623129">
    <property type="component" value="Unassembled WGS sequence"/>
</dbReference>
<protein>
    <submittedName>
        <fullName evidence="1">Uncharacterized protein</fullName>
    </submittedName>
</protein>
<name>A0A833RF64_9POAL</name>
<proteinExistence type="predicted"/>
<comment type="caution">
    <text evidence="1">The sequence shown here is derived from an EMBL/GenBank/DDBJ whole genome shotgun (WGS) entry which is preliminary data.</text>
</comment>
<accession>A0A833RF64</accession>
<sequence>MEYDLKDIRGGYIPNNVRRFIGTLYMTLVQESTFRGSSAIANSPPRCILQYLTVQFSPNQVSILFD</sequence>
<dbReference type="EMBL" id="SWLB01000003">
    <property type="protein sequence ID" value="KAF3340164.1"/>
    <property type="molecule type" value="Genomic_DNA"/>
</dbReference>
<organism evidence="1 2">
    <name type="scientific">Carex littledalei</name>
    <dbReference type="NCBI Taxonomy" id="544730"/>
    <lineage>
        <taxon>Eukaryota</taxon>
        <taxon>Viridiplantae</taxon>
        <taxon>Streptophyta</taxon>
        <taxon>Embryophyta</taxon>
        <taxon>Tracheophyta</taxon>
        <taxon>Spermatophyta</taxon>
        <taxon>Magnoliopsida</taxon>
        <taxon>Liliopsida</taxon>
        <taxon>Poales</taxon>
        <taxon>Cyperaceae</taxon>
        <taxon>Cyperoideae</taxon>
        <taxon>Cariceae</taxon>
        <taxon>Carex</taxon>
        <taxon>Carex subgen. Euthyceras</taxon>
    </lineage>
</organism>
<keyword evidence="2" id="KW-1185">Reference proteome</keyword>
<reference evidence="1" key="1">
    <citation type="submission" date="2020-01" db="EMBL/GenBank/DDBJ databases">
        <title>Genome sequence of Kobresia littledalei, the first chromosome-level genome in the family Cyperaceae.</title>
        <authorList>
            <person name="Qu G."/>
        </authorList>
    </citation>
    <scope>NUCLEOTIDE SEQUENCE</scope>
    <source>
        <strain evidence="1">C.B.Clarke</strain>
        <tissue evidence="1">Leaf</tissue>
    </source>
</reference>
<gene>
    <name evidence="1" type="ORF">FCM35_KLT15935</name>
</gene>
<evidence type="ECO:0000313" key="2">
    <source>
        <dbReference type="Proteomes" id="UP000623129"/>
    </source>
</evidence>